<name>A0A0P0RHR9_9BURK</name>
<evidence type="ECO:0000313" key="2">
    <source>
        <dbReference type="Proteomes" id="UP000019146"/>
    </source>
</evidence>
<proteinExistence type="predicted"/>
<dbReference type="Proteomes" id="UP000019146">
    <property type="component" value="Chromosome 2"/>
</dbReference>
<protein>
    <submittedName>
        <fullName evidence="1">Uncharacterized protein</fullName>
    </submittedName>
</protein>
<accession>A0A0P0RHR9</accession>
<sequence>MYLNGKLACVDDPRRMSFFNESGKLGPGFNFLISTINDIADTIILTGTC</sequence>
<dbReference type="EMBL" id="CP012747">
    <property type="protein sequence ID" value="ALL68263.1"/>
    <property type="molecule type" value="Genomic_DNA"/>
</dbReference>
<reference evidence="1 2" key="1">
    <citation type="journal article" date="2014" name="Genome Announc.">
        <title>Draft Genome Sequence of the Haloacid-Degrading Burkholderia caribensis Strain MBA4.</title>
        <authorList>
            <person name="Pan Y."/>
            <person name="Kong K.F."/>
            <person name="Tsang J.S."/>
        </authorList>
    </citation>
    <scope>NUCLEOTIDE SEQUENCE [LARGE SCALE GENOMIC DNA]</scope>
    <source>
        <strain evidence="1 2">MBA4</strain>
    </source>
</reference>
<evidence type="ECO:0000313" key="1">
    <source>
        <dbReference type="EMBL" id="ALL68263.1"/>
    </source>
</evidence>
<dbReference type="KEGG" id="bcai:K788_00003580"/>
<gene>
    <name evidence="1" type="ORF">K788_00003580</name>
</gene>
<organism evidence="1 2">
    <name type="scientific">Paraburkholderia caribensis MBA4</name>
    <dbReference type="NCBI Taxonomy" id="1323664"/>
    <lineage>
        <taxon>Bacteria</taxon>
        <taxon>Pseudomonadati</taxon>
        <taxon>Pseudomonadota</taxon>
        <taxon>Betaproteobacteria</taxon>
        <taxon>Burkholderiales</taxon>
        <taxon>Burkholderiaceae</taxon>
        <taxon>Paraburkholderia</taxon>
    </lineage>
</organism>
<dbReference type="AlphaFoldDB" id="A0A0P0RHR9"/>